<dbReference type="GO" id="GO:0004016">
    <property type="term" value="F:adenylate cyclase activity"/>
    <property type="evidence" value="ECO:0007669"/>
    <property type="project" value="TreeGrafter"/>
</dbReference>
<dbReference type="PANTHER" id="PTHR16305:SF35">
    <property type="entry name" value="TRANSCRIPTIONAL ACTIVATOR DOMAIN"/>
    <property type="match status" value="1"/>
</dbReference>
<gene>
    <name evidence="5" type="primary">msnR2</name>
</gene>
<dbReference type="GO" id="GO:0005737">
    <property type="term" value="C:cytoplasm"/>
    <property type="evidence" value="ECO:0007669"/>
    <property type="project" value="TreeGrafter"/>
</dbReference>
<protein>
    <submittedName>
        <fullName evidence="5">Regulatory protein</fullName>
    </submittedName>
</protein>
<name>W8QDE6_9ACTN</name>
<evidence type="ECO:0000313" key="5">
    <source>
        <dbReference type="EMBL" id="AHL46703.1"/>
    </source>
</evidence>
<dbReference type="Pfam" id="PF13191">
    <property type="entry name" value="AAA_16"/>
    <property type="match status" value="1"/>
</dbReference>
<dbReference type="InterPro" id="IPR027417">
    <property type="entry name" value="P-loop_NTPase"/>
</dbReference>
<sequence length="947" mass="102231">MASQSEVTSTLWEFMRTSLEDGGGVAVVHGAFGVGKTVSLERFAREARDAGTVVREVAGVLTERDVPLGLIKRLFDDEIVRNADAECLLETTHCCGGEVAQLCGPCRSLASRMYAQIEESLRRLDGTSPTVLIVDDLHLADAPSLWVLRSLLYRLQRLPVFLILSGCYPADSRQLRDFRFDLMKNPSLLVLELSLFTSREAAKLIRKVTGSRPTPAHVKKAMELTGGNARLLATVAQGMKALPGSGHSPEQGLDQGPGFREVVKLLVCNSYVANLEGVARAMAVLGGGVPVALLSALSGVEPTETADAVELIEAIGLASDGAFRHPAIRAVILEDPAFRERVDFHRSAARLLHQRGASERKVAEYILAAGVATESWETAVLREAARQAQVHGEWHEAVNCLDLARTSPCDPGEQPEVLMETVCAKWRVDAHAALSYLPELVSLAQRGRLPGRSVISVSAMLAWTGRQTEADQLLGLLSDPDRGELDRHLSLVGRPQAAPGQATAPDPSPAGPEHATTSAALWLGDATAAVVDAGLGRTPWACKVRKQTVRSYFLDADQANWITDIGFFTTRLLNHICLVLPEMPFLDGLEKDTSARMSPFRRMMLHCLQAVSALTGGNPAKAEKDALSALSQPSSWGIYVGLPLSVLILSQVQQGKFEEAKSTLRIPVPAKFYESELGRMYLYARGMYRLTIRMPYSALGDFLACGEIEKRLAIPSVPTCPWRSRSAQAYLLLGREKEATRTAKEVVATSGDTGAKAIALRVLALARPVESRADLLRDAVGLLEGGVHRVDLAICLYELGRTHYALDLPKAGRVLIRRAWSIAGFAGSEPLLRAVVASGPADAVMASSPADLAADDDDPGEAPDDRRQRPATSAKPSVSGAALLSSAERRVAWLAGIGHSNREVATRLCITVSTVEQHLTKIYRKLGLKRREDLVTAVPIPSDGLLR</sequence>
<organism evidence="5">
    <name type="scientific">Streptomyces bottropensis</name>
    <dbReference type="NCBI Taxonomy" id="42235"/>
    <lineage>
        <taxon>Bacteria</taxon>
        <taxon>Bacillati</taxon>
        <taxon>Actinomycetota</taxon>
        <taxon>Actinomycetes</taxon>
        <taxon>Kitasatosporales</taxon>
        <taxon>Streptomycetaceae</taxon>
        <taxon>Streptomyces</taxon>
    </lineage>
</organism>
<dbReference type="SUPFAM" id="SSF52540">
    <property type="entry name" value="P-loop containing nucleoside triphosphate hydrolases"/>
    <property type="match status" value="1"/>
</dbReference>
<dbReference type="InterPro" id="IPR041664">
    <property type="entry name" value="AAA_16"/>
</dbReference>
<dbReference type="GO" id="GO:0005524">
    <property type="term" value="F:ATP binding"/>
    <property type="evidence" value="ECO:0007669"/>
    <property type="project" value="UniProtKB-KW"/>
</dbReference>
<dbReference type="InterPro" id="IPR036388">
    <property type="entry name" value="WH-like_DNA-bd_sf"/>
</dbReference>
<dbReference type="CDD" id="cd06170">
    <property type="entry name" value="LuxR_C_like"/>
    <property type="match status" value="1"/>
</dbReference>
<dbReference type="InterPro" id="IPR000792">
    <property type="entry name" value="Tscrpt_reg_LuxR_C"/>
</dbReference>
<evidence type="ECO:0000256" key="3">
    <source>
        <dbReference type="SAM" id="MobiDB-lite"/>
    </source>
</evidence>
<dbReference type="GO" id="GO:0006355">
    <property type="term" value="P:regulation of DNA-templated transcription"/>
    <property type="evidence" value="ECO:0007669"/>
    <property type="project" value="InterPro"/>
</dbReference>
<accession>W8QDE6</accession>
<keyword evidence="2" id="KW-0067">ATP-binding</keyword>
<dbReference type="Pfam" id="PF00196">
    <property type="entry name" value="GerE"/>
    <property type="match status" value="1"/>
</dbReference>
<dbReference type="GO" id="GO:0003677">
    <property type="term" value="F:DNA binding"/>
    <property type="evidence" value="ECO:0007669"/>
    <property type="project" value="InterPro"/>
</dbReference>
<keyword evidence="1" id="KW-0547">Nucleotide-binding</keyword>
<dbReference type="SUPFAM" id="SSF46894">
    <property type="entry name" value="C-terminal effector domain of the bipartite response regulators"/>
    <property type="match status" value="1"/>
</dbReference>
<evidence type="ECO:0000259" key="4">
    <source>
        <dbReference type="PROSITE" id="PS50043"/>
    </source>
</evidence>
<feature type="compositionally biased region" description="Acidic residues" evidence="3">
    <location>
        <begin position="853"/>
        <end position="862"/>
    </location>
</feature>
<dbReference type="EMBL" id="KJ437437">
    <property type="protein sequence ID" value="AHL46703.1"/>
    <property type="molecule type" value="Genomic_DNA"/>
</dbReference>
<dbReference type="Gene3D" id="1.10.10.10">
    <property type="entry name" value="Winged helix-like DNA-binding domain superfamily/Winged helix DNA-binding domain"/>
    <property type="match status" value="1"/>
</dbReference>
<feature type="domain" description="HTH luxR-type" evidence="4">
    <location>
        <begin position="877"/>
        <end position="942"/>
    </location>
</feature>
<dbReference type="PRINTS" id="PR00038">
    <property type="entry name" value="HTHLUXR"/>
</dbReference>
<dbReference type="PANTHER" id="PTHR16305">
    <property type="entry name" value="TESTICULAR SOLUBLE ADENYLYL CYCLASE"/>
    <property type="match status" value="1"/>
</dbReference>
<reference evidence="5" key="1">
    <citation type="submission" date="2014-02" db="EMBL/GenBank/DDBJ databases">
        <authorList>
            <person name="Yan X."/>
            <person name="Probst K."/>
            <person name="Linnenbrink A."/>
            <person name="Arnold M."/>
            <person name="Paululat T."/>
            <person name="Zeeck A."/>
            <person name="Bechthold A."/>
        </authorList>
    </citation>
    <scope>NUCLEOTIDE SEQUENCE</scope>
    <source>
        <strain evidence="5">Goe C4/4</strain>
    </source>
</reference>
<feature type="region of interest" description="Disordered" evidence="3">
    <location>
        <begin position="847"/>
        <end position="881"/>
    </location>
</feature>
<evidence type="ECO:0000256" key="2">
    <source>
        <dbReference type="ARBA" id="ARBA00022840"/>
    </source>
</evidence>
<dbReference type="SMART" id="SM00421">
    <property type="entry name" value="HTH_LUXR"/>
    <property type="match status" value="1"/>
</dbReference>
<dbReference type="AlphaFoldDB" id="W8QDE6"/>
<evidence type="ECO:0000256" key="1">
    <source>
        <dbReference type="ARBA" id="ARBA00022741"/>
    </source>
</evidence>
<feature type="region of interest" description="Disordered" evidence="3">
    <location>
        <begin position="495"/>
        <end position="515"/>
    </location>
</feature>
<proteinExistence type="predicted"/>
<dbReference type="InterPro" id="IPR016032">
    <property type="entry name" value="Sig_transdc_resp-reg_C-effctor"/>
</dbReference>
<dbReference type="PROSITE" id="PS50043">
    <property type="entry name" value="HTH_LUXR_2"/>
    <property type="match status" value="1"/>
</dbReference>